<keyword evidence="3" id="KW-0539">Nucleus</keyword>
<dbReference type="OrthoDB" id="5577072at2759"/>
<dbReference type="GO" id="GO:0003676">
    <property type="term" value="F:nucleic acid binding"/>
    <property type="evidence" value="ECO:0007669"/>
    <property type="project" value="InterPro"/>
</dbReference>
<evidence type="ECO:0000256" key="1">
    <source>
        <dbReference type="ARBA" id="ARBA00004123"/>
    </source>
</evidence>
<reference evidence="6 7" key="1">
    <citation type="submission" date="2018-02" db="EMBL/GenBank/DDBJ databases">
        <title>Genome sequence of the basidiomycete white-rot fungus Phlebia centrifuga.</title>
        <authorList>
            <person name="Granchi Z."/>
            <person name="Peng M."/>
            <person name="de Vries R.P."/>
            <person name="Hilden K."/>
            <person name="Makela M.R."/>
            <person name="Grigoriev I."/>
            <person name="Riley R."/>
        </authorList>
    </citation>
    <scope>NUCLEOTIDE SEQUENCE [LARGE SCALE GENOMIC DNA]</scope>
    <source>
        <strain evidence="6 7">FBCC195</strain>
    </source>
</reference>
<dbReference type="PANTHER" id="PTHR15818">
    <property type="entry name" value="G PATCH AND KOW-CONTAINING"/>
    <property type="match status" value="1"/>
</dbReference>
<dbReference type="Proteomes" id="UP000186601">
    <property type="component" value="Unassembled WGS sequence"/>
</dbReference>
<dbReference type="Pfam" id="PF12656">
    <property type="entry name" value="G-patch_2"/>
    <property type="match status" value="1"/>
</dbReference>
<protein>
    <recommendedName>
        <fullName evidence="5">G-patch domain-containing protein</fullName>
    </recommendedName>
</protein>
<feature type="region of interest" description="Disordered" evidence="4">
    <location>
        <begin position="1"/>
        <end position="73"/>
    </location>
</feature>
<comment type="subcellular location">
    <subcellularLocation>
        <location evidence="1">Nucleus</location>
    </subcellularLocation>
</comment>
<feature type="compositionally biased region" description="Basic and acidic residues" evidence="4">
    <location>
        <begin position="387"/>
        <end position="468"/>
    </location>
</feature>
<dbReference type="STRING" id="98765.A0A2R6RVT3"/>
<organism evidence="6 7">
    <name type="scientific">Hermanssonia centrifuga</name>
    <dbReference type="NCBI Taxonomy" id="98765"/>
    <lineage>
        <taxon>Eukaryota</taxon>
        <taxon>Fungi</taxon>
        <taxon>Dikarya</taxon>
        <taxon>Basidiomycota</taxon>
        <taxon>Agaricomycotina</taxon>
        <taxon>Agaricomycetes</taxon>
        <taxon>Polyporales</taxon>
        <taxon>Meruliaceae</taxon>
        <taxon>Hermanssonia</taxon>
    </lineage>
</organism>
<accession>A0A2R6RVT3</accession>
<feature type="compositionally biased region" description="Basic and acidic residues" evidence="4">
    <location>
        <begin position="329"/>
        <end position="357"/>
    </location>
</feature>
<dbReference type="InterPro" id="IPR026822">
    <property type="entry name" value="Spp2/MOS2_G-patch"/>
</dbReference>
<evidence type="ECO:0000313" key="6">
    <source>
        <dbReference type="EMBL" id="PSS34126.1"/>
    </source>
</evidence>
<comment type="caution">
    <text evidence="6">The sequence shown here is derived from an EMBL/GenBank/DDBJ whole genome shotgun (WGS) entry which is preliminary data.</text>
</comment>
<name>A0A2R6RVT3_9APHY</name>
<gene>
    <name evidence="6" type="ORF">PHLCEN_2v1836</name>
</gene>
<feature type="domain" description="G-patch" evidence="5">
    <location>
        <begin position="268"/>
        <end position="314"/>
    </location>
</feature>
<feature type="compositionally biased region" description="Low complexity" evidence="4">
    <location>
        <begin position="371"/>
        <end position="386"/>
    </location>
</feature>
<dbReference type="GO" id="GO:0000398">
    <property type="term" value="P:mRNA splicing, via spliceosome"/>
    <property type="evidence" value="ECO:0007669"/>
    <property type="project" value="InterPro"/>
</dbReference>
<feature type="compositionally biased region" description="Basic and acidic residues" evidence="4">
    <location>
        <begin position="311"/>
        <end position="322"/>
    </location>
</feature>
<feature type="region of interest" description="Disordered" evidence="4">
    <location>
        <begin position="189"/>
        <end position="211"/>
    </location>
</feature>
<evidence type="ECO:0000256" key="2">
    <source>
        <dbReference type="ARBA" id="ARBA00008576"/>
    </source>
</evidence>
<proteinExistence type="inferred from homology"/>
<dbReference type="InterPro" id="IPR000467">
    <property type="entry name" value="G_patch_dom"/>
</dbReference>
<evidence type="ECO:0000259" key="5">
    <source>
        <dbReference type="PROSITE" id="PS50174"/>
    </source>
</evidence>
<dbReference type="AlphaFoldDB" id="A0A2R6RVT3"/>
<feature type="region of interest" description="Disordered" evidence="4">
    <location>
        <begin position="286"/>
        <end position="468"/>
    </location>
</feature>
<dbReference type="GO" id="GO:0005681">
    <property type="term" value="C:spliceosomal complex"/>
    <property type="evidence" value="ECO:0007669"/>
    <property type="project" value="TreeGrafter"/>
</dbReference>
<sequence>MSSSANKLSFTIRRPSPVSRASSTGADSDTFKVPALPRHLSTNNSGAGSPLGRSSPKPKSRTYDERDSSDEDEVMQDELVTGFDQFGVQRCVHTSLSYLIRPGPQLTEACFFDRLLEKKKPQGPLVIPALQNKDWREQARKRKNLYIPPSAAATTGADGSVGGLGTRDAINSGPQVSGLQMKKRIKLEETEMEVEEATPASEETVKEEETEDQKAIRILIARGADGSSDFDGPQIDVIPVISEDEAYRQDVVELPDSATLDDYDRVPVSQFGAALLRGMGWKEGTAASKNGKGPVQPWLPQARPALLGIGAKEKEVLDDGSKNKKGGKGRPDKRYVPVIKREREKRDDDRGGRDRENGSSTGSSSRRRSPSPRISTGRSSRRSPSPDQRRERDRDESERDRERRREKDREGGREGDRDQDKDRDRRRDDRKDYEPSSRRDRERGSDRRRDYSPERSASRRRDKDRRDY</sequence>
<comment type="similarity">
    <text evidence="2">Belongs to the SPP2 family.</text>
</comment>
<dbReference type="PROSITE" id="PS50174">
    <property type="entry name" value="G_PATCH"/>
    <property type="match status" value="1"/>
</dbReference>
<evidence type="ECO:0000256" key="4">
    <source>
        <dbReference type="SAM" id="MobiDB-lite"/>
    </source>
</evidence>
<keyword evidence="7" id="KW-1185">Reference proteome</keyword>
<evidence type="ECO:0000256" key="3">
    <source>
        <dbReference type="ARBA" id="ARBA00023242"/>
    </source>
</evidence>
<dbReference type="InterPro" id="IPR045166">
    <property type="entry name" value="Spp2-like"/>
</dbReference>
<evidence type="ECO:0000313" key="7">
    <source>
        <dbReference type="Proteomes" id="UP000186601"/>
    </source>
</evidence>
<dbReference type="EMBL" id="MLYV02000151">
    <property type="protein sequence ID" value="PSS34126.1"/>
    <property type="molecule type" value="Genomic_DNA"/>
</dbReference>
<dbReference type="PANTHER" id="PTHR15818:SF2">
    <property type="entry name" value="G-PATCH DOMAIN AND KOW MOTIFS-CONTAINING PROTEIN"/>
    <property type="match status" value="1"/>
</dbReference>